<keyword evidence="2" id="KW-1185">Reference proteome</keyword>
<dbReference type="EMBL" id="HG994584">
    <property type="protein sequence ID" value="CAF2953156.1"/>
    <property type="molecule type" value="Genomic_DNA"/>
</dbReference>
<sequence length="219" mass="24419">MTYSVELFCCVLFGLICGHAFFNVNSGIISESIDPCCAGGVENNYQREGISSGNSYQFNRAPCEEIGGTSINVTTNSDDDAGSLQKQLLFMRCAFESRHQEIDIYPFPGLKIINIRGSALLPLDLIVITHFVSNLSDNNRLLELSLRDYPIEEAGLCIILPCLPLIRTVTFCARKLKLWLLEIPHPCGFDDYEEPDDSLGVALKHLRDVCRQNSVKINI</sequence>
<evidence type="ECO:0000313" key="1">
    <source>
        <dbReference type="EMBL" id="CAF2953156.1"/>
    </source>
</evidence>
<proteinExistence type="predicted"/>
<accession>A0A7R8CWG6</accession>
<dbReference type="AlphaFoldDB" id="A0A7R8CWG6"/>
<organism evidence="1 2">
    <name type="scientific">Lepeophtheirus salmonis</name>
    <name type="common">Salmon louse</name>
    <name type="synonym">Caligus salmonis</name>
    <dbReference type="NCBI Taxonomy" id="72036"/>
    <lineage>
        <taxon>Eukaryota</taxon>
        <taxon>Metazoa</taxon>
        <taxon>Ecdysozoa</taxon>
        <taxon>Arthropoda</taxon>
        <taxon>Crustacea</taxon>
        <taxon>Multicrustacea</taxon>
        <taxon>Hexanauplia</taxon>
        <taxon>Copepoda</taxon>
        <taxon>Siphonostomatoida</taxon>
        <taxon>Caligidae</taxon>
        <taxon>Lepeophtheirus</taxon>
    </lineage>
</organism>
<evidence type="ECO:0000313" key="2">
    <source>
        <dbReference type="Proteomes" id="UP000675881"/>
    </source>
</evidence>
<dbReference type="Proteomes" id="UP000675881">
    <property type="component" value="Chromosome 5"/>
</dbReference>
<dbReference type="OrthoDB" id="120976at2759"/>
<reference evidence="1" key="1">
    <citation type="submission" date="2021-02" db="EMBL/GenBank/DDBJ databases">
        <authorList>
            <person name="Bekaert M."/>
        </authorList>
    </citation>
    <scope>NUCLEOTIDE SEQUENCE</scope>
    <source>
        <strain evidence="1">IoA-00</strain>
    </source>
</reference>
<name>A0A7R8CWG6_LEPSM</name>
<protein>
    <submittedName>
        <fullName evidence="1">(salmon louse) hypothetical protein</fullName>
    </submittedName>
</protein>
<gene>
    <name evidence="1" type="ORF">LSAA_9812</name>
</gene>